<organism evidence="1 2">
    <name type="scientific">Racocetra fulgida</name>
    <dbReference type="NCBI Taxonomy" id="60492"/>
    <lineage>
        <taxon>Eukaryota</taxon>
        <taxon>Fungi</taxon>
        <taxon>Fungi incertae sedis</taxon>
        <taxon>Mucoromycota</taxon>
        <taxon>Glomeromycotina</taxon>
        <taxon>Glomeromycetes</taxon>
        <taxon>Diversisporales</taxon>
        <taxon>Gigasporaceae</taxon>
        <taxon>Racocetra</taxon>
    </lineage>
</organism>
<proteinExistence type="predicted"/>
<dbReference type="Proteomes" id="UP000789396">
    <property type="component" value="Unassembled WGS sequence"/>
</dbReference>
<keyword evidence="2" id="KW-1185">Reference proteome</keyword>
<feature type="non-terminal residue" evidence="1">
    <location>
        <position position="76"/>
    </location>
</feature>
<reference evidence="1" key="1">
    <citation type="submission" date="2021-06" db="EMBL/GenBank/DDBJ databases">
        <authorList>
            <person name="Kallberg Y."/>
            <person name="Tangrot J."/>
            <person name="Rosling A."/>
        </authorList>
    </citation>
    <scope>NUCLEOTIDE SEQUENCE</scope>
    <source>
        <strain evidence="1">IN212</strain>
    </source>
</reference>
<dbReference type="OrthoDB" id="9991235at2759"/>
<dbReference type="Gene3D" id="3.30.70.2760">
    <property type="match status" value="1"/>
</dbReference>
<feature type="non-terminal residue" evidence="1">
    <location>
        <position position="1"/>
    </location>
</feature>
<accession>A0A9N9NSV9</accession>
<evidence type="ECO:0000313" key="1">
    <source>
        <dbReference type="EMBL" id="CAG8757920.1"/>
    </source>
</evidence>
<dbReference type="AlphaFoldDB" id="A0A9N9NSV9"/>
<gene>
    <name evidence="1" type="ORF">RFULGI_LOCUS14084</name>
</gene>
<comment type="caution">
    <text evidence="1">The sequence shown here is derived from an EMBL/GenBank/DDBJ whole genome shotgun (WGS) entry which is preliminary data.</text>
</comment>
<sequence>KYFKDKLNNEIINDLIIDQPGLDYGEGGENPVEKITFYDKKENNEQFKLKRDQLSYLVPEQFEELVLRVFVRTNNE</sequence>
<dbReference type="EMBL" id="CAJVPZ010039657">
    <property type="protein sequence ID" value="CAG8757920.1"/>
    <property type="molecule type" value="Genomic_DNA"/>
</dbReference>
<name>A0A9N9NSV9_9GLOM</name>
<protein>
    <submittedName>
        <fullName evidence="1">3041_t:CDS:1</fullName>
    </submittedName>
</protein>
<evidence type="ECO:0000313" key="2">
    <source>
        <dbReference type="Proteomes" id="UP000789396"/>
    </source>
</evidence>